<feature type="binding site" description="in other chain" evidence="8">
    <location>
        <begin position="16"/>
        <end position="19"/>
    </location>
    <ligand>
        <name>IMP</name>
        <dbReference type="ChEBI" id="CHEBI:58053"/>
        <note>ligand shared between dimeric partners</note>
    </ligand>
</feature>
<dbReference type="eggNOG" id="COG0104">
    <property type="taxonomic scope" value="Bacteria"/>
</dbReference>
<name>W8GS89_9MOLU</name>
<feature type="binding site" evidence="8">
    <location>
        <begin position="301"/>
        <end position="307"/>
    </location>
    <ligand>
        <name>substrate</name>
    </ligand>
</feature>
<evidence type="ECO:0000313" key="12">
    <source>
        <dbReference type="Proteomes" id="UP000019450"/>
    </source>
</evidence>
<comment type="subunit">
    <text evidence="1 8">Homodimer.</text>
</comment>
<keyword evidence="2 8" id="KW-0436">Ligase</keyword>
<proteinExistence type="inferred from homology"/>
<dbReference type="EMBL" id="CP006932">
    <property type="protein sequence ID" value="AHK22310.1"/>
    <property type="molecule type" value="Genomic_DNA"/>
</dbReference>
<dbReference type="Gene3D" id="1.10.300.10">
    <property type="entry name" value="Adenylosuccinate Synthetase, subunit A, domain 2"/>
    <property type="match status" value="1"/>
</dbReference>
<feature type="binding site" description="in other chain" evidence="8">
    <location>
        <begin position="41"/>
        <end position="44"/>
    </location>
    <ligand>
        <name>IMP</name>
        <dbReference type="ChEBI" id="CHEBI:58053"/>
        <note>ligand shared between dimeric partners</note>
    </ligand>
</feature>
<feature type="active site" description="Proton donor" evidence="8">
    <location>
        <position position="44"/>
    </location>
</feature>
<dbReference type="PANTHER" id="PTHR11846">
    <property type="entry name" value="ADENYLOSUCCINATE SYNTHETASE"/>
    <property type="match status" value="1"/>
</dbReference>
<dbReference type="PANTHER" id="PTHR11846:SF0">
    <property type="entry name" value="ADENYLOSUCCINATE SYNTHETASE"/>
    <property type="match status" value="1"/>
</dbReference>
<feature type="binding site" description="in other chain" evidence="8">
    <location>
        <position position="226"/>
    </location>
    <ligand>
        <name>IMP</name>
        <dbReference type="ChEBI" id="CHEBI:58053"/>
        <note>ligand shared between dimeric partners</note>
    </ligand>
</feature>
<keyword evidence="6 8" id="KW-0460">Magnesium</keyword>
<keyword evidence="7 8" id="KW-0342">GTP-binding</keyword>
<dbReference type="InterPro" id="IPR018220">
    <property type="entry name" value="Adenylosuccin_syn_GTP-bd"/>
</dbReference>
<dbReference type="GO" id="GO:0005525">
    <property type="term" value="F:GTP binding"/>
    <property type="evidence" value="ECO:0007669"/>
    <property type="project" value="UniProtKB-UniRule"/>
</dbReference>
<dbReference type="Gene3D" id="3.90.170.10">
    <property type="entry name" value="Adenylosuccinate Synthetase, subunit A, domain 3"/>
    <property type="match status" value="1"/>
</dbReference>
<feature type="active site" description="Proton acceptor" evidence="8">
    <location>
        <position position="16"/>
    </location>
</feature>
<organism evidence="11 12">
    <name type="scientific">Candidatus Hepatoplasma crinochetorum Av</name>
    <dbReference type="NCBI Taxonomy" id="1427984"/>
    <lineage>
        <taxon>Bacteria</taxon>
        <taxon>Bacillati</taxon>
        <taxon>Mycoplasmatota</taxon>
        <taxon>Mollicutes</taxon>
        <taxon>Candidatus Hepatoplasmataceae</taxon>
        <taxon>Candidatus Hepatoplasma</taxon>
    </lineage>
</organism>
<keyword evidence="12" id="KW-1185">Reference proteome</keyword>
<dbReference type="PROSITE" id="PS01266">
    <property type="entry name" value="ADENYLOSUCCIN_SYN_1"/>
    <property type="match status" value="1"/>
</dbReference>
<feature type="active site" evidence="9">
    <location>
        <position position="142"/>
    </location>
</feature>
<accession>W8GS89</accession>
<evidence type="ECO:0000256" key="2">
    <source>
        <dbReference type="ARBA" id="ARBA00022598"/>
    </source>
</evidence>
<comment type="catalytic activity">
    <reaction evidence="8 10">
        <text>IMP + L-aspartate + GTP = N(6)-(1,2-dicarboxyethyl)-AMP + GDP + phosphate + 2 H(+)</text>
        <dbReference type="Rhea" id="RHEA:15753"/>
        <dbReference type="ChEBI" id="CHEBI:15378"/>
        <dbReference type="ChEBI" id="CHEBI:29991"/>
        <dbReference type="ChEBI" id="CHEBI:37565"/>
        <dbReference type="ChEBI" id="CHEBI:43474"/>
        <dbReference type="ChEBI" id="CHEBI:57567"/>
        <dbReference type="ChEBI" id="CHEBI:58053"/>
        <dbReference type="ChEBI" id="CHEBI:58189"/>
        <dbReference type="EC" id="6.3.4.4"/>
    </reaction>
</comment>
<evidence type="ECO:0000256" key="9">
    <source>
        <dbReference type="PROSITE-ProRule" id="PRU10134"/>
    </source>
</evidence>
<reference evidence="11 12" key="1">
    <citation type="journal article" date="2014" name="Genome Biol. Evol.">
        <title>Phylogenomics of "Candidatus Hepatoplasma crinochetorum," a Lineage of Mollicutes Associated with Noninsect Arthropods.</title>
        <authorList>
            <person name="Leclercq S."/>
            <person name="Dittmer J."/>
            <person name="Bouchon D."/>
            <person name="Cordaux R."/>
        </authorList>
    </citation>
    <scope>NUCLEOTIDE SEQUENCE [LARGE SCALE GENOMIC DNA]</scope>
    <source>
        <strain evidence="11 12">Av</strain>
    </source>
</reference>
<evidence type="ECO:0000256" key="6">
    <source>
        <dbReference type="ARBA" id="ARBA00022842"/>
    </source>
</evidence>
<dbReference type="FunFam" id="3.90.170.10:FF:000001">
    <property type="entry name" value="Adenylosuccinate synthetase"/>
    <property type="match status" value="1"/>
</dbReference>
<feature type="binding site" description="in other chain" evidence="8">
    <location>
        <position position="131"/>
    </location>
    <ligand>
        <name>IMP</name>
        <dbReference type="ChEBI" id="CHEBI:58053"/>
        <note>ligand shared between dimeric partners</note>
    </ligand>
</feature>
<feature type="binding site" evidence="8">
    <location>
        <position position="145"/>
    </location>
    <ligand>
        <name>IMP</name>
        <dbReference type="ChEBI" id="CHEBI:58053"/>
        <note>ligand shared between dimeric partners</note>
    </ligand>
</feature>
<dbReference type="GO" id="GO:0046040">
    <property type="term" value="P:IMP metabolic process"/>
    <property type="evidence" value="ECO:0007669"/>
    <property type="project" value="TreeGrafter"/>
</dbReference>
<dbReference type="InterPro" id="IPR027417">
    <property type="entry name" value="P-loop_NTPase"/>
</dbReference>
<feature type="binding site" evidence="8">
    <location>
        <position position="307"/>
    </location>
    <ligand>
        <name>GTP</name>
        <dbReference type="ChEBI" id="CHEBI:37565"/>
    </ligand>
</feature>
<dbReference type="UniPathway" id="UPA00075">
    <property type="reaction ID" value="UER00335"/>
</dbReference>
<dbReference type="Gene3D" id="3.40.440.10">
    <property type="entry name" value="Adenylosuccinate Synthetase, subunit A, domain 1"/>
    <property type="match status" value="1"/>
</dbReference>
<dbReference type="GO" id="GO:0044208">
    <property type="term" value="P:'de novo' AMP biosynthetic process"/>
    <property type="evidence" value="ECO:0007669"/>
    <property type="project" value="UniProtKB-UniRule"/>
</dbReference>
<protein>
    <recommendedName>
        <fullName evidence="8 10">Adenylosuccinate synthetase</fullName>
        <shortName evidence="8">AMPSase</shortName>
        <shortName evidence="8">AdSS</shortName>
        <ecNumber evidence="8 10">6.3.4.4</ecNumber>
    </recommendedName>
    <alternativeName>
        <fullName evidence="8">IMP--aspartate ligase</fullName>
    </alternativeName>
</protein>
<dbReference type="GO" id="GO:0000287">
    <property type="term" value="F:magnesium ion binding"/>
    <property type="evidence" value="ECO:0007669"/>
    <property type="project" value="UniProtKB-UniRule"/>
</dbReference>
<evidence type="ECO:0000256" key="8">
    <source>
        <dbReference type="HAMAP-Rule" id="MF_00011"/>
    </source>
</evidence>
<evidence type="ECO:0000256" key="3">
    <source>
        <dbReference type="ARBA" id="ARBA00022723"/>
    </source>
</evidence>
<sequence>MKTLNSLAIIGTQWGDEGKGKITNYLAKKADFVVRYQGGNNAGHSIILDNKRFALHLLPSGIFYKNVCNILANGVVIDLFGLVEEINNLKKNNIKDINLLISERAHLVFPYHKEIDAIFEKAKGKNKIGTTKQGIGPAYTDKVTRIGIRVIDLFDQKYLEEKLKENIFWKNLFLKSLGINKEIDFDELLQKLLEARIIIKPFIKDTSKIIYDAILDNKKVLFEGAQGVQLCLDHGTYPFVTSSSPTASSIPLNTGIPANFINEVLGITKSYTTRVGNGVFLTEINDKIAAKIRIKGNEFGTTTGRARRIGWFDAVLIRYAKRINGITKISLTLFDVLSGIKELKIAINYSLDNKNIDCIPTLLKDLERVKVEYITLKGWDEDITNVKSFDALPENAKKYLKAIEKYGEIRIAQFSVGPKPEQTIDLEKIW</sequence>
<dbReference type="SMART" id="SM00788">
    <property type="entry name" value="Adenylsucc_synt"/>
    <property type="match status" value="1"/>
</dbReference>
<comment type="cofactor">
    <cofactor evidence="8">
        <name>Mg(2+)</name>
        <dbReference type="ChEBI" id="CHEBI:18420"/>
    </cofactor>
    <text evidence="8">Binds 1 Mg(2+) ion per subunit.</text>
</comment>
<dbReference type="GO" id="GO:0004019">
    <property type="term" value="F:adenylosuccinate synthase activity"/>
    <property type="evidence" value="ECO:0007669"/>
    <property type="project" value="UniProtKB-UniRule"/>
</dbReference>
<dbReference type="KEGG" id="hcr:X271_00201b"/>
<feature type="binding site" description="in other chain" evidence="8">
    <location>
        <position position="241"/>
    </location>
    <ligand>
        <name>IMP</name>
        <dbReference type="ChEBI" id="CHEBI:58053"/>
        <note>ligand shared between dimeric partners</note>
    </ligand>
</feature>
<dbReference type="CDD" id="cd03108">
    <property type="entry name" value="AdSS"/>
    <property type="match status" value="1"/>
</dbReference>
<keyword evidence="3 8" id="KW-0479">Metal-binding</keyword>
<dbReference type="InterPro" id="IPR042111">
    <property type="entry name" value="Adenylosuccinate_synth_dom3"/>
</dbReference>
<dbReference type="Proteomes" id="UP000019450">
    <property type="component" value="Chromosome"/>
</dbReference>
<dbReference type="NCBIfam" id="TIGR00184">
    <property type="entry name" value="purA"/>
    <property type="match status" value="1"/>
</dbReference>
<comment type="pathway">
    <text evidence="8 10">Purine metabolism; AMP biosynthesis via de novo pathway; AMP from IMP: step 1/2.</text>
</comment>
<keyword evidence="8" id="KW-0963">Cytoplasm</keyword>
<evidence type="ECO:0000313" key="11">
    <source>
        <dbReference type="EMBL" id="AHK22310.1"/>
    </source>
</evidence>
<gene>
    <name evidence="8 11" type="primary">purA</name>
    <name evidence="11" type="ORF">X271_00201b</name>
</gene>
<dbReference type="FunFam" id="1.10.300.10:FF:000001">
    <property type="entry name" value="Adenylosuccinate synthetase"/>
    <property type="match status" value="1"/>
</dbReference>
<comment type="similarity">
    <text evidence="8 10">Belongs to the adenylosuccinate synthetase family.</text>
</comment>
<comment type="function">
    <text evidence="8">Plays an important role in the de novo pathway of purine nucleotide biosynthesis. Catalyzes the first committed step in the biosynthesis of AMP from IMP.</text>
</comment>
<feature type="binding site" evidence="8">
    <location>
        <begin position="333"/>
        <end position="335"/>
    </location>
    <ligand>
        <name>GTP</name>
        <dbReference type="ChEBI" id="CHEBI:37565"/>
    </ligand>
</feature>
<evidence type="ECO:0000256" key="5">
    <source>
        <dbReference type="ARBA" id="ARBA00022755"/>
    </source>
</evidence>
<dbReference type="InterPro" id="IPR042109">
    <property type="entry name" value="Adenylosuccinate_synth_dom1"/>
</dbReference>
<feature type="binding site" evidence="8">
    <location>
        <begin position="43"/>
        <end position="45"/>
    </location>
    <ligand>
        <name>GTP</name>
        <dbReference type="ChEBI" id="CHEBI:37565"/>
    </ligand>
</feature>
<keyword evidence="5 8" id="KW-0658">Purine biosynthesis</keyword>
<evidence type="ECO:0000256" key="10">
    <source>
        <dbReference type="RuleBase" id="RU000520"/>
    </source>
</evidence>
<dbReference type="NCBIfam" id="NF002223">
    <property type="entry name" value="PRK01117.1"/>
    <property type="match status" value="1"/>
</dbReference>
<evidence type="ECO:0000256" key="4">
    <source>
        <dbReference type="ARBA" id="ARBA00022741"/>
    </source>
</evidence>
<feature type="binding site" evidence="8">
    <location>
        <position position="43"/>
    </location>
    <ligand>
        <name>Mg(2+)</name>
        <dbReference type="ChEBI" id="CHEBI:18420"/>
    </ligand>
</feature>
<dbReference type="Pfam" id="PF00709">
    <property type="entry name" value="Adenylsucc_synt"/>
    <property type="match status" value="1"/>
</dbReference>
<keyword evidence="4 8" id="KW-0547">Nucleotide-binding</keyword>
<dbReference type="InterPro" id="IPR033128">
    <property type="entry name" value="Adenylosuccin_syn_Lys_AS"/>
</dbReference>
<dbReference type="InterPro" id="IPR001114">
    <property type="entry name" value="Adenylosuccinate_synthetase"/>
</dbReference>
<evidence type="ECO:0000256" key="1">
    <source>
        <dbReference type="ARBA" id="ARBA00011738"/>
    </source>
</evidence>
<feature type="binding site" evidence="8">
    <location>
        <begin position="415"/>
        <end position="417"/>
    </location>
    <ligand>
        <name>GTP</name>
        <dbReference type="ChEBI" id="CHEBI:37565"/>
    </ligand>
</feature>
<dbReference type="GO" id="GO:0005737">
    <property type="term" value="C:cytoplasm"/>
    <property type="evidence" value="ECO:0007669"/>
    <property type="project" value="UniProtKB-SubCell"/>
</dbReference>
<dbReference type="AlphaFoldDB" id="W8GS89"/>
<feature type="binding site" description="in other chain" evidence="8">
    <location>
        <position position="305"/>
    </location>
    <ligand>
        <name>IMP</name>
        <dbReference type="ChEBI" id="CHEBI:58053"/>
        <note>ligand shared between dimeric partners</note>
    </ligand>
</feature>
<dbReference type="STRING" id="1427984.X271_00201b"/>
<dbReference type="EC" id="6.3.4.4" evidence="8 10"/>
<dbReference type="HAMAP" id="MF_00011">
    <property type="entry name" value="Adenylosucc_synth"/>
    <property type="match status" value="1"/>
</dbReference>
<feature type="binding site" evidence="8">
    <location>
        <position position="16"/>
    </location>
    <ligand>
        <name>Mg(2+)</name>
        <dbReference type="ChEBI" id="CHEBI:18420"/>
    </ligand>
</feature>
<dbReference type="SUPFAM" id="SSF52540">
    <property type="entry name" value="P-loop containing nucleoside triphosphate hydrolases"/>
    <property type="match status" value="1"/>
</dbReference>
<dbReference type="InterPro" id="IPR042110">
    <property type="entry name" value="Adenylosuccinate_synth_dom2"/>
</dbReference>
<dbReference type="HOGENOM" id="CLU_029848_0_0_14"/>
<comment type="subcellular location">
    <subcellularLocation>
        <location evidence="8">Cytoplasm</location>
    </subcellularLocation>
</comment>
<evidence type="ECO:0000256" key="7">
    <source>
        <dbReference type="ARBA" id="ARBA00023134"/>
    </source>
</evidence>
<dbReference type="PROSITE" id="PS00513">
    <property type="entry name" value="ADENYLOSUCCIN_SYN_2"/>
    <property type="match status" value="1"/>
</dbReference>
<feature type="binding site" evidence="8">
    <location>
        <begin position="15"/>
        <end position="21"/>
    </location>
    <ligand>
        <name>GTP</name>
        <dbReference type="ChEBI" id="CHEBI:37565"/>
    </ligand>
</feature>